<feature type="region of interest" description="Disordered" evidence="1">
    <location>
        <begin position="684"/>
        <end position="733"/>
    </location>
</feature>
<evidence type="ECO:0000313" key="2">
    <source>
        <dbReference type="EMBL" id="KAK3209973.1"/>
    </source>
</evidence>
<comment type="caution">
    <text evidence="2">The sequence shown here is derived from an EMBL/GenBank/DDBJ whole genome shotgun (WGS) entry which is preliminary data.</text>
</comment>
<name>A0AAN6RH43_9PLEO</name>
<feature type="compositionally biased region" description="Low complexity" evidence="1">
    <location>
        <begin position="445"/>
        <end position="458"/>
    </location>
</feature>
<feature type="compositionally biased region" description="Polar residues" evidence="1">
    <location>
        <begin position="186"/>
        <end position="206"/>
    </location>
</feature>
<feature type="compositionally biased region" description="Basic and acidic residues" evidence="1">
    <location>
        <begin position="137"/>
        <end position="154"/>
    </location>
</feature>
<feature type="region of interest" description="Disordered" evidence="1">
    <location>
        <begin position="440"/>
        <end position="461"/>
    </location>
</feature>
<dbReference type="Proteomes" id="UP001280581">
    <property type="component" value="Unassembled WGS sequence"/>
</dbReference>
<feature type="region of interest" description="Disordered" evidence="1">
    <location>
        <begin position="751"/>
        <end position="799"/>
    </location>
</feature>
<feature type="compositionally biased region" description="Low complexity" evidence="1">
    <location>
        <begin position="28"/>
        <end position="42"/>
    </location>
</feature>
<reference evidence="2 3" key="1">
    <citation type="submission" date="2021-02" db="EMBL/GenBank/DDBJ databases">
        <title>Genome assembly of Pseudopithomyces chartarum.</title>
        <authorList>
            <person name="Jauregui R."/>
            <person name="Singh J."/>
            <person name="Voisey C."/>
        </authorList>
    </citation>
    <scope>NUCLEOTIDE SEQUENCE [LARGE SCALE GENOMIC DNA]</scope>
    <source>
        <strain evidence="2 3">AGR01</strain>
    </source>
</reference>
<proteinExistence type="predicted"/>
<gene>
    <name evidence="2" type="ORF">GRF29_44g1267039</name>
</gene>
<feature type="compositionally biased region" description="Polar residues" evidence="1">
    <location>
        <begin position="359"/>
        <end position="369"/>
    </location>
</feature>
<feature type="compositionally biased region" description="Low complexity" evidence="1">
    <location>
        <begin position="370"/>
        <end position="385"/>
    </location>
</feature>
<dbReference type="EMBL" id="WVTA01000005">
    <property type="protein sequence ID" value="KAK3209973.1"/>
    <property type="molecule type" value="Genomic_DNA"/>
</dbReference>
<keyword evidence="3" id="KW-1185">Reference proteome</keyword>
<dbReference type="AlphaFoldDB" id="A0AAN6RH43"/>
<protein>
    <submittedName>
        <fullName evidence="2">Uncharacterized protein</fullName>
    </submittedName>
</protein>
<feature type="compositionally biased region" description="Basic residues" evidence="1">
    <location>
        <begin position="175"/>
        <end position="184"/>
    </location>
</feature>
<accession>A0AAN6RH43</accession>
<evidence type="ECO:0000256" key="1">
    <source>
        <dbReference type="SAM" id="MobiDB-lite"/>
    </source>
</evidence>
<sequence>MIRLKPSEIILTPADVEETRRRMERRQAANAAANAGVPLPSRTRPPPAPPGLIAHLRRGPARSRDESVRAFGDIPILKPQQAVCSSVEESGDPPRPTRASFTGSSEAVSNEPTSPPLLSDQTTMGATSFAARLSPTRSEDEFRLPFRPATREAASDPLESTEESSERDSPSPLKSHLRPPRVGRVRTNSSDPGNDEPTPSTYQSSTDGHDDNPNPLQTPMRHSPYSLRHGSVQISPPLQHVQRPSSPRHQAQATEEVAAGTSPVLQGEADDQAVFGARPPLQSTRGYLDSPQRYKYVEHAPRTEPRPRTAQPFVHARAMSTSSEPPHQSHLRRPNSSDSPLVEDVFWNAPAPEHPINRDNGNGRNSTNISGTHSSETSSTSQPYSFYELPDSSRHSSSTQSQPDPLAQSQYDGATPSHHLSRELTRGAYYSIHLPASRAASRVYSRPPSTRIPSTSSPDLGAIGQHGLSPMPARPYGRAPSAQLPLLPSTGLISLTDFVGGDQDAARAIQRDLSSPLDLIQERASTYLEHVTNRIQAAASQGRAADPRPPNIRGLDETNDWQRRFSSSGSFRRDPGNNVYGRASAQSCARMTFTPIPVPESSPLEHAPYTHTRLSQVPRWPVTTARASHRSSENAPTGEAPDTRSSRLPNHRPNVVIRPSRPSSSIVLRGGDLPMLHVPTRFSIPHVPRPRDVSNRPHMHSPHPQIISSDNETPSDEVTPVPPIRPNPLHGPRIPPRYASRQETHRAVTPIPAPLWGLPSTSTTLDSARGETSWRHGARVTRPPRIDAEQENSEERERRDLRVEMETVGWRAGREDVMEETPPRVGRYERFLFD</sequence>
<evidence type="ECO:0000313" key="3">
    <source>
        <dbReference type="Proteomes" id="UP001280581"/>
    </source>
</evidence>
<feature type="compositionally biased region" description="Basic and acidic residues" evidence="1">
    <location>
        <begin position="784"/>
        <end position="799"/>
    </location>
</feature>
<feature type="region of interest" description="Disordered" evidence="1">
    <location>
        <begin position="599"/>
        <end position="668"/>
    </location>
</feature>
<feature type="compositionally biased region" description="Polar residues" evidence="1">
    <location>
        <begin position="232"/>
        <end position="253"/>
    </location>
</feature>
<feature type="region of interest" description="Disordered" evidence="1">
    <location>
        <begin position="537"/>
        <end position="560"/>
    </location>
</feature>
<organism evidence="2 3">
    <name type="scientific">Pseudopithomyces chartarum</name>
    <dbReference type="NCBI Taxonomy" id="1892770"/>
    <lineage>
        <taxon>Eukaryota</taxon>
        <taxon>Fungi</taxon>
        <taxon>Dikarya</taxon>
        <taxon>Ascomycota</taxon>
        <taxon>Pezizomycotina</taxon>
        <taxon>Dothideomycetes</taxon>
        <taxon>Pleosporomycetidae</taxon>
        <taxon>Pleosporales</taxon>
        <taxon>Massarineae</taxon>
        <taxon>Didymosphaeriaceae</taxon>
        <taxon>Pseudopithomyces</taxon>
    </lineage>
</organism>
<feature type="compositionally biased region" description="Basic and acidic residues" evidence="1">
    <location>
        <begin position="295"/>
        <end position="307"/>
    </location>
</feature>
<feature type="compositionally biased region" description="Basic and acidic residues" evidence="1">
    <location>
        <begin position="18"/>
        <end position="27"/>
    </location>
</feature>
<feature type="region of interest" description="Disordered" evidence="1">
    <location>
        <begin position="18"/>
        <end position="418"/>
    </location>
</feature>
<feature type="compositionally biased region" description="Polar residues" evidence="1">
    <location>
        <begin position="99"/>
        <end position="112"/>
    </location>
</feature>